<evidence type="ECO:0000256" key="6">
    <source>
        <dbReference type="PROSITE-ProRule" id="PRU00289"/>
    </source>
</evidence>
<dbReference type="SMART" id="SM00382">
    <property type="entry name" value="AAA"/>
    <property type="match status" value="1"/>
</dbReference>
<keyword evidence="10" id="KW-0132">Cell division</keyword>
<feature type="binding site" evidence="6">
    <location>
        <begin position="517"/>
        <end position="524"/>
    </location>
    <ligand>
        <name>ATP</name>
        <dbReference type="ChEBI" id="CHEBI:30616"/>
    </ligand>
</feature>
<dbReference type="PROSITE" id="PS50901">
    <property type="entry name" value="FTSK"/>
    <property type="match status" value="1"/>
</dbReference>
<dbReference type="InterPro" id="IPR018541">
    <property type="entry name" value="Ftsk_gamma"/>
</dbReference>
<feature type="compositionally biased region" description="Basic and acidic residues" evidence="7">
    <location>
        <begin position="313"/>
        <end position="333"/>
    </location>
</feature>
<evidence type="ECO:0000259" key="9">
    <source>
        <dbReference type="PROSITE" id="PS50901"/>
    </source>
</evidence>
<dbReference type="Proteomes" id="UP000037274">
    <property type="component" value="Unassembled WGS sequence"/>
</dbReference>
<dbReference type="InterPro" id="IPR027417">
    <property type="entry name" value="P-loop_NTPase"/>
</dbReference>
<keyword evidence="3 6" id="KW-0067">ATP-binding</keyword>
<dbReference type="GO" id="GO:0051301">
    <property type="term" value="P:cell division"/>
    <property type="evidence" value="ECO:0007669"/>
    <property type="project" value="UniProtKB-KW"/>
</dbReference>
<evidence type="ECO:0000256" key="2">
    <source>
        <dbReference type="ARBA" id="ARBA00022741"/>
    </source>
</evidence>
<dbReference type="Gene3D" id="3.30.980.40">
    <property type="match status" value="1"/>
</dbReference>
<feature type="transmembrane region" description="Helical" evidence="8">
    <location>
        <begin position="64"/>
        <end position="89"/>
    </location>
</feature>
<dbReference type="InterPro" id="IPR036388">
    <property type="entry name" value="WH-like_DNA-bd_sf"/>
</dbReference>
<keyword evidence="2 6" id="KW-0547">Nucleotide-binding</keyword>
<evidence type="ECO:0000313" key="11">
    <source>
        <dbReference type="Proteomes" id="UP000037274"/>
    </source>
</evidence>
<dbReference type="Gene3D" id="1.10.10.10">
    <property type="entry name" value="Winged helix-like DNA-binding domain superfamily/Winged helix DNA-binding domain"/>
    <property type="match status" value="1"/>
</dbReference>
<sequence>MRALWLGLAHAVGAVFRGIGQGAKNLDPAHRKDGVALLLLAIALIVAAGTWADLKGPVGDLVEILVTGAFGRLDLLVPILVAVIAVRFIRHPEKPEANGRIVIGLSALVVGVLGQVHIACGSPARSAGMQAIRDAGGLIGWAAATPLSYTMTDVLAVPLLVLLTVFGLLVVTATPVNAIPQRLRLLGVRLGLVRDPVAEEYTDDERYEEQWREALPAGPRRRGPDPRAYDPGAAEQEALTRRRGRPRRPAVPQPDMNRPMDAVDIAAAAAADLDGAVLHGMPPSPVVADLTQGVRVGDREQATPDPTPVPAARPEREAASPGRDDVRPGREQTKSAVPDLTKTPPAKPRELPPRAEQLQLSGDITYALPSLDLLTRGGPGKARSAANDAIVEALTTVFTEFKVDARVTGFTRGPTVTRYEVELGPAVKVERITALTKNIAYAVASPDVRIISPIPGKSAVGIEIPNTDREMVNLGDVLRLAESAEDDDPMLVAFGKDVEGGYVMHSLAKMPHMLVAGATGSGKSSCINCLITSVMMRATPEDVRMILVDPKRVELTAYEGIPHLITPIITNPKRAAEALQWVVREMDLRYDDLAAYGYRHIDDFNRAVREGKVKPPEGSERELQPYPYLLVIVDELADLMMVAPRDVEDAIVRITQLARAAGIHLVLATQRPSVDVVTGLIKANVPSRLAFATSSLADSRVILDQPGAEKLIGKGDGLFLPMGANKPVRMQGAFVTEEEVAAVVRHCKEQMTPVFRDDVVVGGKQKKEIDEDIGDDLDLLCQAAELVVSTQFGSTSMLQRKLRVGFAKAGRLMDLMESRNIVGPSEGSKARDVLVKPDELDGVLALLRGESEG</sequence>
<dbReference type="InterPro" id="IPR002543">
    <property type="entry name" value="FtsK_dom"/>
</dbReference>
<keyword evidence="8" id="KW-0812">Transmembrane</keyword>
<keyword evidence="10" id="KW-0131">Cell cycle</keyword>
<keyword evidence="11" id="KW-1185">Reference proteome</keyword>
<feature type="domain" description="FtsK" evidence="9">
    <location>
        <begin position="500"/>
        <end position="700"/>
    </location>
</feature>
<dbReference type="InterPro" id="IPR050206">
    <property type="entry name" value="FtsK/SpoIIIE/SftA"/>
</dbReference>
<evidence type="ECO:0000256" key="7">
    <source>
        <dbReference type="SAM" id="MobiDB-lite"/>
    </source>
</evidence>
<dbReference type="SMART" id="SM00843">
    <property type="entry name" value="Ftsk_gamma"/>
    <property type="match status" value="1"/>
</dbReference>
<keyword evidence="8" id="KW-0472">Membrane</keyword>
<keyword evidence="4" id="KW-0238">DNA-binding</keyword>
<evidence type="ECO:0000256" key="5">
    <source>
        <dbReference type="ARBA" id="ARBA00024986"/>
    </source>
</evidence>
<protein>
    <submittedName>
        <fullName evidence="10">Cell division protein FtsK</fullName>
    </submittedName>
</protein>
<evidence type="ECO:0000256" key="3">
    <source>
        <dbReference type="ARBA" id="ARBA00022840"/>
    </source>
</evidence>
<dbReference type="SUPFAM" id="SSF52540">
    <property type="entry name" value="P-loop containing nucleoside triphosphate hydrolases"/>
    <property type="match status" value="1"/>
</dbReference>
<dbReference type="EMBL" id="LFEH01000016">
    <property type="protein sequence ID" value="KMS80767.1"/>
    <property type="molecule type" value="Genomic_DNA"/>
</dbReference>
<feature type="region of interest" description="Disordered" evidence="7">
    <location>
        <begin position="202"/>
        <end position="258"/>
    </location>
</feature>
<organism evidence="10 11">
    <name type="scientific">Streptomyces leeuwenhoekii</name>
    <dbReference type="NCBI Taxonomy" id="1437453"/>
    <lineage>
        <taxon>Bacteria</taxon>
        <taxon>Bacillati</taxon>
        <taxon>Actinomycetota</taxon>
        <taxon>Actinomycetes</taxon>
        <taxon>Kitasatosporales</taxon>
        <taxon>Streptomycetaceae</taxon>
        <taxon>Streptomyces</taxon>
    </lineage>
</organism>
<gene>
    <name evidence="10" type="ORF">ACH49_06280</name>
</gene>
<dbReference type="PANTHER" id="PTHR22683:SF41">
    <property type="entry name" value="DNA TRANSLOCASE FTSK"/>
    <property type="match status" value="1"/>
</dbReference>
<reference evidence="10 11" key="1">
    <citation type="submission" date="2015-06" db="EMBL/GenBank/DDBJ databases">
        <title>Draft genome sequence of Streptomyces leeuwenhoekii C58, which produces the novel lasso peptide, chaxapeptin.</title>
        <authorList>
            <person name="Yi Y."/>
            <person name="Hai D."/>
            <person name="Jaspars M."/>
            <person name="Sheng H."/>
            <person name="Rateb M.E."/>
            <person name="Bull A."/>
            <person name="Goodfellow M."/>
            <person name="Asenjo J.A."/>
            <person name="Ebel R."/>
        </authorList>
    </citation>
    <scope>NUCLEOTIDE SEQUENCE [LARGE SCALE GENOMIC DNA]</scope>
    <source>
        <strain evidence="10 11">C58</strain>
    </source>
</reference>
<comment type="caution">
    <text evidence="10">The sequence shown here is derived from an EMBL/GenBank/DDBJ whole genome shotgun (WGS) entry which is preliminary data.</text>
</comment>
<dbReference type="Pfam" id="PF01580">
    <property type="entry name" value="FtsK_SpoIIIE"/>
    <property type="match status" value="1"/>
</dbReference>
<name>A0ABR5I2U4_STRLW</name>
<accession>A0ABR5I2U4</accession>
<dbReference type="InterPro" id="IPR003593">
    <property type="entry name" value="AAA+_ATPase"/>
</dbReference>
<feature type="region of interest" description="Disordered" evidence="7">
    <location>
        <begin position="298"/>
        <end position="356"/>
    </location>
</feature>
<evidence type="ECO:0000256" key="1">
    <source>
        <dbReference type="ARBA" id="ARBA00006474"/>
    </source>
</evidence>
<dbReference type="Gene3D" id="3.40.50.300">
    <property type="entry name" value="P-loop containing nucleotide triphosphate hydrolases"/>
    <property type="match status" value="1"/>
</dbReference>
<dbReference type="PANTHER" id="PTHR22683">
    <property type="entry name" value="SPORULATION PROTEIN RELATED"/>
    <property type="match status" value="1"/>
</dbReference>
<evidence type="ECO:0000256" key="4">
    <source>
        <dbReference type="ARBA" id="ARBA00023125"/>
    </source>
</evidence>
<dbReference type="Pfam" id="PF17854">
    <property type="entry name" value="FtsK_alpha"/>
    <property type="match status" value="1"/>
</dbReference>
<proteinExistence type="inferred from homology"/>
<dbReference type="Pfam" id="PF09397">
    <property type="entry name" value="FtsK_gamma"/>
    <property type="match status" value="1"/>
</dbReference>
<dbReference type="InterPro" id="IPR041027">
    <property type="entry name" value="FtsK_alpha"/>
</dbReference>
<comment type="similarity">
    <text evidence="1">Belongs to the FtsK/SpoIIIE/SftA family.</text>
</comment>
<dbReference type="CDD" id="cd01127">
    <property type="entry name" value="TrwB_TraG_TraD_VirD4"/>
    <property type="match status" value="1"/>
</dbReference>
<dbReference type="InterPro" id="IPR036390">
    <property type="entry name" value="WH_DNA-bd_sf"/>
</dbReference>
<evidence type="ECO:0000313" key="10">
    <source>
        <dbReference type="EMBL" id="KMS80767.1"/>
    </source>
</evidence>
<evidence type="ECO:0000256" key="8">
    <source>
        <dbReference type="SAM" id="Phobius"/>
    </source>
</evidence>
<dbReference type="SUPFAM" id="SSF46785">
    <property type="entry name" value="Winged helix' DNA-binding domain"/>
    <property type="match status" value="1"/>
</dbReference>
<comment type="function">
    <text evidence="5">Essential cell division protein that coordinates cell division and chromosome segregation. The N-terminus is involved in assembly of the cell-division machinery. The C-terminus functions as a DNA motor that moves dsDNA in an ATP-dependent manner towards the dif recombination site, which is located within the replication terminus region. Required for activation of the Xer recombinase, allowing activation of chromosome unlinking by recombination.</text>
</comment>
<feature type="transmembrane region" description="Helical" evidence="8">
    <location>
        <begin position="155"/>
        <end position="179"/>
    </location>
</feature>
<feature type="transmembrane region" description="Helical" evidence="8">
    <location>
        <begin position="34"/>
        <end position="52"/>
    </location>
</feature>
<keyword evidence="8" id="KW-1133">Transmembrane helix</keyword>